<feature type="compositionally biased region" description="Basic and acidic residues" evidence="1">
    <location>
        <begin position="238"/>
        <end position="263"/>
    </location>
</feature>
<protein>
    <submittedName>
        <fullName evidence="2">Uncharacterized protein</fullName>
    </submittedName>
</protein>
<sequence length="407" mass="44456">MAETPTVPHRLRYLPGIDDYTPRLNPENAASMGNVISSSGDGGGASSEAGTRDADGAYEPTVADVFVVKALLHRSGRLPLELVDAIVDLAGYWPHTTAEVNYGSRNPLVVRSDRLRPLQHENCFLLTGQLRSPPLGFPRRPPGPPDGAYTTARLAPKECAAPYTEEGIRAWLPAGLTAPTLAHPCRKIVFTLVSRDQGWVSTAGAIRGGFKGSYSWFDVGLERYDAEPGDEEFGQDQADEKDKEDGTEKEDKKTDNNDNKNETTTEAPMPSPTDRVRFPPFAALRSVSPAVKQQGGPSVPQFHFPLLPDAHRLQTNRVGDPRWKESTIVWSWTDAHEWQAVQHGDAATAANPDDDALEAQGRGAATGDGQFVRDLRVGDVVTVWAKARFPGWANTVQRVKVDVYWAV</sequence>
<dbReference type="AlphaFoldDB" id="A0A167TAE7"/>
<dbReference type="Proteomes" id="UP000076874">
    <property type="component" value="Unassembled WGS sequence"/>
</dbReference>
<feature type="compositionally biased region" description="Acidic residues" evidence="1">
    <location>
        <begin position="227"/>
        <end position="237"/>
    </location>
</feature>
<evidence type="ECO:0000313" key="2">
    <source>
        <dbReference type="EMBL" id="OAA60388.1"/>
    </source>
</evidence>
<gene>
    <name evidence="2" type="ORF">SPI_05512</name>
</gene>
<proteinExistence type="predicted"/>
<accession>A0A167TAE7</accession>
<organism evidence="2 3">
    <name type="scientific">Niveomyces insectorum RCEF 264</name>
    <dbReference type="NCBI Taxonomy" id="1081102"/>
    <lineage>
        <taxon>Eukaryota</taxon>
        <taxon>Fungi</taxon>
        <taxon>Dikarya</taxon>
        <taxon>Ascomycota</taxon>
        <taxon>Pezizomycotina</taxon>
        <taxon>Sordariomycetes</taxon>
        <taxon>Hypocreomycetidae</taxon>
        <taxon>Hypocreales</taxon>
        <taxon>Cordycipitaceae</taxon>
        <taxon>Niveomyces</taxon>
    </lineage>
</organism>
<feature type="region of interest" description="Disordered" evidence="1">
    <location>
        <begin position="227"/>
        <end position="277"/>
    </location>
</feature>
<evidence type="ECO:0000256" key="1">
    <source>
        <dbReference type="SAM" id="MobiDB-lite"/>
    </source>
</evidence>
<keyword evidence="3" id="KW-1185">Reference proteome</keyword>
<feature type="region of interest" description="Disordered" evidence="1">
    <location>
        <begin position="24"/>
        <end position="55"/>
    </location>
</feature>
<reference evidence="2 3" key="1">
    <citation type="journal article" date="2016" name="Genome Biol. Evol.">
        <title>Divergent and convergent evolution of fungal pathogenicity.</title>
        <authorList>
            <person name="Shang Y."/>
            <person name="Xiao G."/>
            <person name="Zheng P."/>
            <person name="Cen K."/>
            <person name="Zhan S."/>
            <person name="Wang C."/>
        </authorList>
    </citation>
    <scope>NUCLEOTIDE SEQUENCE [LARGE SCALE GENOMIC DNA]</scope>
    <source>
        <strain evidence="2 3">RCEF 264</strain>
    </source>
</reference>
<dbReference type="EMBL" id="AZHD01000009">
    <property type="protein sequence ID" value="OAA60388.1"/>
    <property type="molecule type" value="Genomic_DNA"/>
</dbReference>
<name>A0A167TAE7_9HYPO</name>
<evidence type="ECO:0000313" key="3">
    <source>
        <dbReference type="Proteomes" id="UP000076874"/>
    </source>
</evidence>
<comment type="caution">
    <text evidence="2">The sequence shown here is derived from an EMBL/GenBank/DDBJ whole genome shotgun (WGS) entry which is preliminary data.</text>
</comment>
<dbReference type="STRING" id="1081102.A0A167TAE7"/>
<dbReference type="OrthoDB" id="66095at2759"/>